<organism evidence="2 3">
    <name type="scientific">Aureimonas pseudogalii</name>
    <dbReference type="NCBI Taxonomy" id="1744844"/>
    <lineage>
        <taxon>Bacteria</taxon>
        <taxon>Pseudomonadati</taxon>
        <taxon>Pseudomonadota</taxon>
        <taxon>Alphaproteobacteria</taxon>
        <taxon>Hyphomicrobiales</taxon>
        <taxon>Aurantimonadaceae</taxon>
        <taxon>Aureimonas</taxon>
    </lineage>
</organism>
<keyword evidence="1" id="KW-1133">Transmembrane helix</keyword>
<name>A0A7W6EBM7_9HYPH</name>
<reference evidence="2 3" key="1">
    <citation type="submission" date="2020-08" db="EMBL/GenBank/DDBJ databases">
        <title>Genomic Encyclopedia of Type Strains, Phase IV (KMG-IV): sequencing the most valuable type-strain genomes for metagenomic binning, comparative biology and taxonomic classification.</title>
        <authorList>
            <person name="Goeker M."/>
        </authorList>
    </citation>
    <scope>NUCLEOTIDE SEQUENCE [LARGE SCALE GENOMIC DNA]</scope>
    <source>
        <strain evidence="2 3">DSM 102238</strain>
    </source>
</reference>
<evidence type="ECO:0000313" key="3">
    <source>
        <dbReference type="Proteomes" id="UP000542776"/>
    </source>
</evidence>
<keyword evidence="3" id="KW-1185">Reference proteome</keyword>
<keyword evidence="1" id="KW-0472">Membrane</keyword>
<sequence>MLSSQPEIGTVIAISGMVVGLVGAGCALVGGGIAFYNSRKAVHWKRAELANSYLRDFNNNPELVFACRCLDWNGGRLPLPESLRAINDDAKFIEHDRAVFREALRPDLRTDEFEHDPRIQIYRMAIDSFLSWLALVAGALERNLFVAEDIEEVGYWVAKLESEQVMRPFIVAYGYQASVEKLVRCFREGKGAYQRWVFPPNPAGTATRERQS</sequence>
<comment type="caution">
    <text evidence="2">The sequence shown here is derived from an EMBL/GenBank/DDBJ whole genome shotgun (WGS) entry which is preliminary data.</text>
</comment>
<feature type="transmembrane region" description="Helical" evidence="1">
    <location>
        <begin position="12"/>
        <end position="36"/>
    </location>
</feature>
<dbReference type="AlphaFoldDB" id="A0A7W6EBM7"/>
<accession>A0A7W6EBM7</accession>
<evidence type="ECO:0008006" key="4">
    <source>
        <dbReference type="Google" id="ProtNLM"/>
    </source>
</evidence>
<protein>
    <recommendedName>
        <fullName evidence="4">DUF4760 domain-containing protein</fullName>
    </recommendedName>
</protein>
<proteinExistence type="predicted"/>
<evidence type="ECO:0000313" key="2">
    <source>
        <dbReference type="EMBL" id="MBB3998378.1"/>
    </source>
</evidence>
<dbReference type="Proteomes" id="UP000542776">
    <property type="component" value="Unassembled WGS sequence"/>
</dbReference>
<keyword evidence="1" id="KW-0812">Transmembrane</keyword>
<dbReference type="EMBL" id="JACIEK010000004">
    <property type="protein sequence ID" value="MBB3998378.1"/>
    <property type="molecule type" value="Genomic_DNA"/>
</dbReference>
<dbReference type="RefSeq" id="WP_183199904.1">
    <property type="nucleotide sequence ID" value="NZ_JACIEK010000004.1"/>
</dbReference>
<gene>
    <name evidence="2" type="ORF">GGR04_002217</name>
</gene>
<evidence type="ECO:0000256" key="1">
    <source>
        <dbReference type="SAM" id="Phobius"/>
    </source>
</evidence>